<keyword evidence="4" id="KW-1185">Reference proteome</keyword>
<dbReference type="PROSITE" id="PS50878">
    <property type="entry name" value="RT_POL"/>
    <property type="match status" value="1"/>
</dbReference>
<dbReference type="InterPro" id="IPR000477">
    <property type="entry name" value="RT_dom"/>
</dbReference>
<dbReference type="AlphaFoldDB" id="A0A6H5J0S3"/>
<accession>A0A6H5J0S3</accession>
<dbReference type="EMBL" id="CADCXV010001239">
    <property type="protein sequence ID" value="CAB0042922.1"/>
    <property type="molecule type" value="Genomic_DNA"/>
</dbReference>
<evidence type="ECO:0000259" key="2">
    <source>
        <dbReference type="PROSITE" id="PS50878"/>
    </source>
</evidence>
<dbReference type="GO" id="GO:0071897">
    <property type="term" value="P:DNA biosynthetic process"/>
    <property type="evidence" value="ECO:0007669"/>
    <property type="project" value="UniProtKB-ARBA"/>
</dbReference>
<dbReference type="CDD" id="cd01650">
    <property type="entry name" value="RT_nLTR_like"/>
    <property type="match status" value="1"/>
</dbReference>
<dbReference type="OrthoDB" id="7700848at2759"/>
<proteinExistence type="predicted"/>
<evidence type="ECO:0000256" key="1">
    <source>
        <dbReference type="SAM" id="MobiDB-lite"/>
    </source>
</evidence>
<gene>
    <name evidence="3" type="ORF">TBRA_LOCUS14510</name>
</gene>
<evidence type="ECO:0000313" key="4">
    <source>
        <dbReference type="Proteomes" id="UP000479190"/>
    </source>
</evidence>
<evidence type="ECO:0000313" key="3">
    <source>
        <dbReference type="EMBL" id="CAB0042922.1"/>
    </source>
</evidence>
<feature type="domain" description="Reverse transcriptase" evidence="2">
    <location>
        <begin position="158"/>
        <end position="386"/>
    </location>
</feature>
<organism evidence="3 4">
    <name type="scientific">Trichogramma brassicae</name>
    <dbReference type="NCBI Taxonomy" id="86971"/>
    <lineage>
        <taxon>Eukaryota</taxon>
        <taxon>Metazoa</taxon>
        <taxon>Ecdysozoa</taxon>
        <taxon>Arthropoda</taxon>
        <taxon>Hexapoda</taxon>
        <taxon>Insecta</taxon>
        <taxon>Pterygota</taxon>
        <taxon>Neoptera</taxon>
        <taxon>Endopterygota</taxon>
        <taxon>Hymenoptera</taxon>
        <taxon>Apocrita</taxon>
        <taxon>Proctotrupomorpha</taxon>
        <taxon>Chalcidoidea</taxon>
        <taxon>Trichogrammatidae</taxon>
        <taxon>Trichogramma</taxon>
    </lineage>
</organism>
<protein>
    <recommendedName>
        <fullName evidence="2">Reverse transcriptase domain-containing protein</fullName>
    </recommendedName>
</protein>
<sequence length="386" mass="42958">MIYRGVKKLCFIVSFCKLANNFYSESQSDLCYSRGPGREHVAWVLVTLGKSAALLRKVQEMCSAQELTSDSAQRPGGSSGGSGEPLLESRPRSGADPSEAEKRRRSAELGVTYINLTLLMTTCPVVSIKFIRTLRYHVVYDCYNIFLVKVTSCKLVETLFRDIQCESRATRQRLVLMLKPSKPAFEPSSYRPLCMLDTVGKLLERIIANRLEAFTEGPAGLTDSQFGFRKGRSTIDAIQKVLSIAKAAISGKRYHRGTKKYCVIVTLDVKNAFNSARLNHILSALEKMGVPPYLRRIIASYFSDRVLEYSTDDSVETYSVTASVPQGSVFGTILWNAMYNKILGLRLPRTVSIVGFADNIALTIVDKNWKISRRTQTTQSGLCVGP</sequence>
<dbReference type="Proteomes" id="UP000479190">
    <property type="component" value="Unassembled WGS sequence"/>
</dbReference>
<feature type="region of interest" description="Disordered" evidence="1">
    <location>
        <begin position="67"/>
        <end position="103"/>
    </location>
</feature>
<name>A0A6H5J0S3_9HYME</name>
<dbReference type="InterPro" id="IPR043502">
    <property type="entry name" value="DNA/RNA_pol_sf"/>
</dbReference>
<dbReference type="PANTHER" id="PTHR19446">
    <property type="entry name" value="REVERSE TRANSCRIPTASES"/>
    <property type="match status" value="1"/>
</dbReference>
<dbReference type="Pfam" id="PF00078">
    <property type="entry name" value="RVT_1"/>
    <property type="match status" value="1"/>
</dbReference>
<dbReference type="SUPFAM" id="SSF56672">
    <property type="entry name" value="DNA/RNA polymerases"/>
    <property type="match status" value="1"/>
</dbReference>
<reference evidence="3 4" key="1">
    <citation type="submission" date="2020-02" db="EMBL/GenBank/DDBJ databases">
        <authorList>
            <person name="Ferguson B K."/>
        </authorList>
    </citation>
    <scope>NUCLEOTIDE SEQUENCE [LARGE SCALE GENOMIC DNA]</scope>
</reference>